<dbReference type="Proteomes" id="UP000799640">
    <property type="component" value="Unassembled WGS sequence"/>
</dbReference>
<feature type="transmembrane region" description="Helical" evidence="6">
    <location>
        <begin position="226"/>
        <end position="245"/>
    </location>
</feature>
<dbReference type="PANTHER" id="PTHR23502">
    <property type="entry name" value="MAJOR FACILITATOR SUPERFAMILY"/>
    <property type="match status" value="1"/>
</dbReference>
<feature type="compositionally biased region" description="Basic and acidic residues" evidence="5">
    <location>
        <begin position="1"/>
        <end position="10"/>
    </location>
</feature>
<evidence type="ECO:0000259" key="7">
    <source>
        <dbReference type="PROSITE" id="PS50850"/>
    </source>
</evidence>
<name>A0A6G1HM32_9PEZI</name>
<evidence type="ECO:0000256" key="2">
    <source>
        <dbReference type="ARBA" id="ARBA00022692"/>
    </source>
</evidence>
<dbReference type="InterPro" id="IPR011701">
    <property type="entry name" value="MFS"/>
</dbReference>
<reference evidence="8" key="1">
    <citation type="journal article" date="2020" name="Stud. Mycol.">
        <title>101 Dothideomycetes genomes: a test case for predicting lifestyles and emergence of pathogens.</title>
        <authorList>
            <person name="Haridas S."/>
            <person name="Albert R."/>
            <person name="Binder M."/>
            <person name="Bloem J."/>
            <person name="Labutti K."/>
            <person name="Salamov A."/>
            <person name="Andreopoulos B."/>
            <person name="Baker S."/>
            <person name="Barry K."/>
            <person name="Bills G."/>
            <person name="Bluhm B."/>
            <person name="Cannon C."/>
            <person name="Castanera R."/>
            <person name="Culley D."/>
            <person name="Daum C."/>
            <person name="Ezra D."/>
            <person name="Gonzalez J."/>
            <person name="Henrissat B."/>
            <person name="Kuo A."/>
            <person name="Liang C."/>
            <person name="Lipzen A."/>
            <person name="Lutzoni F."/>
            <person name="Magnuson J."/>
            <person name="Mondo S."/>
            <person name="Nolan M."/>
            <person name="Ohm R."/>
            <person name="Pangilinan J."/>
            <person name="Park H.-J."/>
            <person name="Ramirez L."/>
            <person name="Alfaro M."/>
            <person name="Sun H."/>
            <person name="Tritt A."/>
            <person name="Yoshinaga Y."/>
            <person name="Zwiers L.-H."/>
            <person name="Turgeon B."/>
            <person name="Goodwin S."/>
            <person name="Spatafora J."/>
            <person name="Crous P."/>
            <person name="Grigoriev I."/>
        </authorList>
    </citation>
    <scope>NUCLEOTIDE SEQUENCE</scope>
    <source>
        <strain evidence="8">CBS 262.69</strain>
    </source>
</reference>
<proteinExistence type="predicted"/>
<sequence>MNAHSSRDSLSHSVIQDPEKFAGAENSPTHSYKIDRTVTQASTHDVPPATDYAEAGDEIYDRFANRRKMVITVVLSYCGLLAPISSTAVLSAIPEVAATFNTTGSIINISNALYLLFMGLSPVFWGPIGQVYGRRPTCLCTGALFFAFSIGTALAPNLVSFFVFRILTAFQGTCFLIVGSSCIGDIYKPTERATAIGWFMSGTLIGPAFGPVLGGIIVTYRSWREVFWLQTALAGLGVVLVAFLLPETIHYKRAVELKGVSTREYASKLWQWSNPFRVIKLFRYPNLTIVSLASSSVVWNMYSLLTPIRYVLNPRFQLTSPIQSALFYIAPGCGYLLGTFGGGRWADHMVKKWIRKQGERVAEDRLRSALPAMGLVIPASILIYGWSIEKEKGGIALPVIVMFLQGVAQLFCFPSLNTYCLDVMQNRKAEVVAGNFMVRYFFGALGSAFCLPAIQKIGVGWFSTISAGFLVSATAATYVTIIFGKGWREAITSSDS</sequence>
<keyword evidence="4 6" id="KW-0472">Membrane</keyword>
<feature type="transmembrane region" description="Helical" evidence="6">
    <location>
        <begin position="394"/>
        <end position="416"/>
    </location>
</feature>
<evidence type="ECO:0000256" key="6">
    <source>
        <dbReference type="SAM" id="Phobius"/>
    </source>
</evidence>
<feature type="transmembrane region" description="Helical" evidence="6">
    <location>
        <begin position="105"/>
        <end position="125"/>
    </location>
</feature>
<dbReference type="PROSITE" id="PS50850">
    <property type="entry name" value="MFS"/>
    <property type="match status" value="1"/>
</dbReference>
<evidence type="ECO:0000256" key="1">
    <source>
        <dbReference type="ARBA" id="ARBA00004141"/>
    </source>
</evidence>
<dbReference type="Gene3D" id="1.20.1250.20">
    <property type="entry name" value="MFS general substrate transporter like domains"/>
    <property type="match status" value="1"/>
</dbReference>
<evidence type="ECO:0000256" key="3">
    <source>
        <dbReference type="ARBA" id="ARBA00022989"/>
    </source>
</evidence>
<feature type="transmembrane region" description="Helical" evidence="6">
    <location>
        <begin position="461"/>
        <end position="483"/>
    </location>
</feature>
<dbReference type="EMBL" id="ML996704">
    <property type="protein sequence ID" value="KAF2397123.1"/>
    <property type="molecule type" value="Genomic_DNA"/>
</dbReference>
<feature type="transmembrane region" description="Helical" evidence="6">
    <location>
        <begin position="366"/>
        <end position="388"/>
    </location>
</feature>
<feature type="transmembrane region" description="Helical" evidence="6">
    <location>
        <begin position="195"/>
        <end position="220"/>
    </location>
</feature>
<feature type="region of interest" description="Disordered" evidence="5">
    <location>
        <begin position="1"/>
        <end position="29"/>
    </location>
</feature>
<feature type="transmembrane region" description="Helical" evidence="6">
    <location>
        <begin position="69"/>
        <end position="93"/>
    </location>
</feature>
<feature type="transmembrane region" description="Helical" evidence="6">
    <location>
        <begin position="437"/>
        <end position="455"/>
    </location>
</feature>
<comment type="subcellular location">
    <subcellularLocation>
        <location evidence="1">Membrane</location>
        <topology evidence="1">Multi-pass membrane protein</topology>
    </subcellularLocation>
</comment>
<feature type="transmembrane region" description="Helical" evidence="6">
    <location>
        <begin position="137"/>
        <end position="156"/>
    </location>
</feature>
<feature type="transmembrane region" description="Helical" evidence="6">
    <location>
        <begin position="325"/>
        <end position="346"/>
    </location>
</feature>
<organism evidence="8 9">
    <name type="scientific">Trichodelitschia bisporula</name>
    <dbReference type="NCBI Taxonomy" id="703511"/>
    <lineage>
        <taxon>Eukaryota</taxon>
        <taxon>Fungi</taxon>
        <taxon>Dikarya</taxon>
        <taxon>Ascomycota</taxon>
        <taxon>Pezizomycotina</taxon>
        <taxon>Dothideomycetes</taxon>
        <taxon>Dothideomycetes incertae sedis</taxon>
        <taxon>Phaeotrichales</taxon>
        <taxon>Phaeotrichaceae</taxon>
        <taxon>Trichodelitschia</taxon>
    </lineage>
</organism>
<evidence type="ECO:0000256" key="5">
    <source>
        <dbReference type="SAM" id="MobiDB-lite"/>
    </source>
</evidence>
<dbReference type="Pfam" id="PF07690">
    <property type="entry name" value="MFS_1"/>
    <property type="match status" value="1"/>
</dbReference>
<dbReference type="AlphaFoldDB" id="A0A6G1HM32"/>
<dbReference type="InterPro" id="IPR020846">
    <property type="entry name" value="MFS_dom"/>
</dbReference>
<dbReference type="GO" id="GO:0022857">
    <property type="term" value="F:transmembrane transporter activity"/>
    <property type="evidence" value="ECO:0007669"/>
    <property type="project" value="InterPro"/>
</dbReference>
<evidence type="ECO:0000313" key="9">
    <source>
        <dbReference type="Proteomes" id="UP000799640"/>
    </source>
</evidence>
<keyword evidence="2 6" id="KW-0812">Transmembrane</keyword>
<evidence type="ECO:0000256" key="4">
    <source>
        <dbReference type="ARBA" id="ARBA00023136"/>
    </source>
</evidence>
<dbReference type="SUPFAM" id="SSF103473">
    <property type="entry name" value="MFS general substrate transporter"/>
    <property type="match status" value="1"/>
</dbReference>
<feature type="transmembrane region" description="Helical" evidence="6">
    <location>
        <begin position="162"/>
        <end position="183"/>
    </location>
</feature>
<gene>
    <name evidence="8" type="ORF">EJ06DRAFT_515311</name>
</gene>
<feature type="transmembrane region" description="Helical" evidence="6">
    <location>
        <begin position="287"/>
        <end position="305"/>
    </location>
</feature>
<accession>A0A6G1HM32</accession>
<feature type="domain" description="Major facilitator superfamily (MFS) profile" evidence="7">
    <location>
        <begin position="71"/>
        <end position="496"/>
    </location>
</feature>
<dbReference type="OrthoDB" id="3066029at2759"/>
<keyword evidence="9" id="KW-1185">Reference proteome</keyword>
<dbReference type="GO" id="GO:0005886">
    <property type="term" value="C:plasma membrane"/>
    <property type="evidence" value="ECO:0007669"/>
    <property type="project" value="TreeGrafter"/>
</dbReference>
<dbReference type="FunFam" id="1.20.1250.20:FF:000354">
    <property type="entry name" value="MFS general substrate transporter"/>
    <property type="match status" value="1"/>
</dbReference>
<evidence type="ECO:0000313" key="8">
    <source>
        <dbReference type="EMBL" id="KAF2397123.1"/>
    </source>
</evidence>
<dbReference type="PANTHER" id="PTHR23502:SF64">
    <property type="entry name" value="TRANSPORTER, PUTATIVE (AFU_ORTHOLOGUE AFUA_3G11760)-RELATED"/>
    <property type="match status" value="1"/>
</dbReference>
<dbReference type="InterPro" id="IPR036259">
    <property type="entry name" value="MFS_trans_sf"/>
</dbReference>
<protein>
    <submittedName>
        <fullName evidence="8">MFS general substrate transporter</fullName>
    </submittedName>
</protein>
<keyword evidence="3 6" id="KW-1133">Transmembrane helix</keyword>